<dbReference type="Pfam" id="PF04149">
    <property type="entry name" value="DUF397"/>
    <property type="match status" value="1"/>
</dbReference>
<dbReference type="EMBL" id="JADQDF010000001">
    <property type="protein sequence ID" value="MBW0128654.1"/>
    <property type="molecule type" value="Genomic_DNA"/>
</dbReference>
<protein>
    <submittedName>
        <fullName evidence="2">DUF397 domain-containing protein</fullName>
    </submittedName>
</protein>
<dbReference type="InterPro" id="IPR007278">
    <property type="entry name" value="DUF397"/>
</dbReference>
<comment type="caution">
    <text evidence="2">The sequence shown here is derived from an EMBL/GenBank/DDBJ whole genome shotgun (WGS) entry which is preliminary data.</text>
</comment>
<organism evidence="2 3">
    <name type="scientific">Pseudonocardia oceani</name>
    <dbReference type="NCBI Taxonomy" id="2792013"/>
    <lineage>
        <taxon>Bacteria</taxon>
        <taxon>Bacillati</taxon>
        <taxon>Actinomycetota</taxon>
        <taxon>Actinomycetes</taxon>
        <taxon>Pseudonocardiales</taxon>
        <taxon>Pseudonocardiaceae</taxon>
        <taxon>Pseudonocardia</taxon>
    </lineage>
</organism>
<keyword evidence="3" id="KW-1185">Reference proteome</keyword>
<evidence type="ECO:0000259" key="1">
    <source>
        <dbReference type="Pfam" id="PF04149"/>
    </source>
</evidence>
<feature type="domain" description="DUF397" evidence="1">
    <location>
        <begin position="3"/>
        <end position="52"/>
    </location>
</feature>
<name>A0ABS6U9U9_9PSEU</name>
<reference evidence="2 3" key="1">
    <citation type="submission" date="2020-11" db="EMBL/GenBank/DDBJ databases">
        <title>Pseudonocardia abyssalis sp. nov. and Pseudonocardia oceani sp. nov., description and phylogenomic analysis of two novel actinomycetes isolated from the deep Southern Ocean.</title>
        <authorList>
            <person name="Parra J."/>
        </authorList>
    </citation>
    <scope>NUCLEOTIDE SEQUENCE [LARGE SCALE GENOMIC DNA]</scope>
    <source>
        <strain evidence="3">KRD185</strain>
    </source>
</reference>
<evidence type="ECO:0000313" key="3">
    <source>
        <dbReference type="Proteomes" id="UP000694300"/>
    </source>
</evidence>
<evidence type="ECO:0000313" key="2">
    <source>
        <dbReference type="EMBL" id="MBW0128654.1"/>
    </source>
</evidence>
<dbReference type="Proteomes" id="UP000694300">
    <property type="component" value="Unassembled WGS sequence"/>
</dbReference>
<gene>
    <name evidence="2" type="ORF">I4I82_13295</name>
</gene>
<accession>A0ABS6U9U9</accession>
<proteinExistence type="predicted"/>
<sequence length="60" mass="6625">MRFVRSTRCNTGTCVEFARDSSSGQVHLRHSQQPSKVLTFSSDEWEAFASGVNGGEFDPS</sequence>